<dbReference type="GO" id="GO:0005737">
    <property type="term" value="C:cytoplasm"/>
    <property type="evidence" value="ECO:0007669"/>
    <property type="project" value="UniProtKB-SubCell"/>
</dbReference>
<evidence type="ECO:0000256" key="7">
    <source>
        <dbReference type="ARBA" id="ARBA00022741"/>
    </source>
</evidence>
<dbReference type="PANTHER" id="PTHR33540">
    <property type="entry name" value="TRNA THREONYLCARBAMOYLADENOSINE BIOSYNTHESIS PROTEIN TSAE"/>
    <property type="match status" value="1"/>
</dbReference>
<evidence type="ECO:0000256" key="4">
    <source>
        <dbReference type="ARBA" id="ARBA00022490"/>
    </source>
</evidence>
<sequence>MSTVLRTKSVEETKEFGRWFGAWVEVGDVLALYGELGTGKTVLVKGLSETLGVKENVESPTFTIVGEYEGRIPLYHMDLFRMSSLEEILRIGYEEYVYGDGVCVIEWADKIQRLLPEKRLDIKLFHVAEDERKIEVIPRSVVLPPLPVHLLQEIQG</sequence>
<evidence type="ECO:0000256" key="9">
    <source>
        <dbReference type="ARBA" id="ARBA00022842"/>
    </source>
</evidence>
<dbReference type="InterPro" id="IPR027417">
    <property type="entry name" value="P-loop_NTPase"/>
</dbReference>
<keyword evidence="7" id="KW-0547">Nucleotide-binding</keyword>
<keyword evidence="11" id="KW-0808">Transferase</keyword>
<evidence type="ECO:0000256" key="1">
    <source>
        <dbReference type="ARBA" id="ARBA00004496"/>
    </source>
</evidence>
<dbReference type="Pfam" id="PF02367">
    <property type="entry name" value="TsaE"/>
    <property type="match status" value="1"/>
</dbReference>
<protein>
    <recommendedName>
        <fullName evidence="3">tRNA threonylcarbamoyladenosine biosynthesis protein TsaE</fullName>
    </recommendedName>
    <alternativeName>
        <fullName evidence="10">t(6)A37 threonylcarbamoyladenosine biosynthesis protein TsaE</fullName>
    </alternativeName>
</protein>
<keyword evidence="5" id="KW-0819">tRNA processing</keyword>
<proteinExistence type="inferred from homology"/>
<keyword evidence="4" id="KW-0963">Cytoplasm</keyword>
<dbReference type="GO" id="GO:0016740">
    <property type="term" value="F:transferase activity"/>
    <property type="evidence" value="ECO:0007669"/>
    <property type="project" value="UniProtKB-KW"/>
</dbReference>
<evidence type="ECO:0000256" key="6">
    <source>
        <dbReference type="ARBA" id="ARBA00022723"/>
    </source>
</evidence>
<evidence type="ECO:0000256" key="8">
    <source>
        <dbReference type="ARBA" id="ARBA00022840"/>
    </source>
</evidence>
<dbReference type="InterPro" id="IPR003442">
    <property type="entry name" value="T6A_TsaE"/>
</dbReference>
<dbReference type="PANTHER" id="PTHR33540:SF2">
    <property type="entry name" value="TRNA THREONYLCARBAMOYLADENOSINE BIOSYNTHESIS PROTEIN TSAE"/>
    <property type="match status" value="1"/>
</dbReference>
<comment type="caution">
    <text evidence="11">The sequence shown here is derived from an EMBL/GenBank/DDBJ whole genome shotgun (WGS) entry which is preliminary data.</text>
</comment>
<keyword evidence="9" id="KW-0460">Magnesium</keyword>
<keyword evidence="6" id="KW-0479">Metal-binding</keyword>
<dbReference type="SUPFAM" id="SSF52540">
    <property type="entry name" value="P-loop containing nucleoside triphosphate hydrolases"/>
    <property type="match status" value="1"/>
</dbReference>
<gene>
    <name evidence="11" type="primary">tsaE</name>
    <name evidence="11" type="ORF">E3J62_03345</name>
</gene>
<dbReference type="GO" id="GO:0046872">
    <property type="term" value="F:metal ion binding"/>
    <property type="evidence" value="ECO:0007669"/>
    <property type="project" value="UniProtKB-KW"/>
</dbReference>
<evidence type="ECO:0000313" key="11">
    <source>
        <dbReference type="EMBL" id="TET46652.1"/>
    </source>
</evidence>
<dbReference type="GO" id="GO:0002949">
    <property type="term" value="P:tRNA threonylcarbamoyladenosine modification"/>
    <property type="evidence" value="ECO:0007669"/>
    <property type="project" value="InterPro"/>
</dbReference>
<evidence type="ECO:0000313" key="12">
    <source>
        <dbReference type="Proteomes" id="UP000315525"/>
    </source>
</evidence>
<evidence type="ECO:0000256" key="5">
    <source>
        <dbReference type="ARBA" id="ARBA00022694"/>
    </source>
</evidence>
<dbReference type="Proteomes" id="UP000315525">
    <property type="component" value="Unassembled WGS sequence"/>
</dbReference>
<dbReference type="Gene3D" id="3.40.50.300">
    <property type="entry name" value="P-loop containing nucleotide triphosphate hydrolases"/>
    <property type="match status" value="1"/>
</dbReference>
<evidence type="ECO:0000256" key="10">
    <source>
        <dbReference type="ARBA" id="ARBA00032441"/>
    </source>
</evidence>
<reference evidence="11 12" key="1">
    <citation type="submission" date="2019-03" db="EMBL/GenBank/DDBJ databases">
        <title>Metabolic potential of uncultured bacteria and archaea associated with petroleum seepage in deep-sea sediments.</title>
        <authorList>
            <person name="Dong X."/>
            <person name="Hubert C."/>
        </authorList>
    </citation>
    <scope>NUCLEOTIDE SEQUENCE [LARGE SCALE GENOMIC DNA]</scope>
    <source>
        <strain evidence="11">E44_bin18</strain>
    </source>
</reference>
<dbReference type="GO" id="GO:0005524">
    <property type="term" value="F:ATP binding"/>
    <property type="evidence" value="ECO:0007669"/>
    <property type="project" value="UniProtKB-KW"/>
</dbReference>
<keyword evidence="8" id="KW-0067">ATP-binding</keyword>
<comment type="similarity">
    <text evidence="2">Belongs to the TsaE family.</text>
</comment>
<accession>A0A523UVS6</accession>
<dbReference type="EMBL" id="SOJN01000046">
    <property type="protein sequence ID" value="TET46652.1"/>
    <property type="molecule type" value="Genomic_DNA"/>
</dbReference>
<evidence type="ECO:0000256" key="3">
    <source>
        <dbReference type="ARBA" id="ARBA00019010"/>
    </source>
</evidence>
<organism evidence="11 12">
    <name type="scientific">candidate division TA06 bacterium</name>
    <dbReference type="NCBI Taxonomy" id="2250710"/>
    <lineage>
        <taxon>Bacteria</taxon>
        <taxon>Bacteria division TA06</taxon>
    </lineage>
</organism>
<evidence type="ECO:0000256" key="2">
    <source>
        <dbReference type="ARBA" id="ARBA00007599"/>
    </source>
</evidence>
<comment type="subcellular location">
    <subcellularLocation>
        <location evidence="1">Cytoplasm</location>
    </subcellularLocation>
</comment>
<name>A0A523UVS6_UNCT6</name>
<dbReference type="NCBIfam" id="TIGR00150">
    <property type="entry name" value="T6A_YjeE"/>
    <property type="match status" value="1"/>
</dbReference>
<dbReference type="AlphaFoldDB" id="A0A523UVS6"/>